<feature type="region of interest" description="Disordered" evidence="4">
    <location>
        <begin position="1"/>
        <end position="47"/>
    </location>
</feature>
<feature type="domain" description="Peptidase S8/S53" evidence="5">
    <location>
        <begin position="284"/>
        <end position="596"/>
    </location>
</feature>
<proteinExistence type="predicted"/>
<reference evidence="6" key="1">
    <citation type="submission" date="2018-06" db="EMBL/GenBank/DDBJ databases">
        <authorList>
            <person name="Zhirakovskaya E."/>
        </authorList>
    </citation>
    <scope>NUCLEOTIDE SEQUENCE</scope>
</reference>
<keyword evidence="2" id="KW-0378">Hydrolase</keyword>
<dbReference type="PRINTS" id="PR00723">
    <property type="entry name" value="SUBTILISIN"/>
</dbReference>
<organism evidence="6">
    <name type="scientific">hydrothermal vent metagenome</name>
    <dbReference type="NCBI Taxonomy" id="652676"/>
    <lineage>
        <taxon>unclassified sequences</taxon>
        <taxon>metagenomes</taxon>
        <taxon>ecological metagenomes</taxon>
    </lineage>
</organism>
<dbReference type="Gene3D" id="3.40.50.200">
    <property type="entry name" value="Peptidase S8/S53 domain"/>
    <property type="match status" value="1"/>
</dbReference>
<keyword evidence="3" id="KW-0720">Serine protease</keyword>
<dbReference type="SUPFAM" id="SSF52743">
    <property type="entry name" value="Subtilisin-like"/>
    <property type="match status" value="1"/>
</dbReference>
<evidence type="ECO:0000313" key="6">
    <source>
        <dbReference type="EMBL" id="VAW87215.1"/>
    </source>
</evidence>
<dbReference type="InterPro" id="IPR023827">
    <property type="entry name" value="Peptidase_S8_Asp-AS"/>
</dbReference>
<dbReference type="InterPro" id="IPR036852">
    <property type="entry name" value="Peptidase_S8/S53_dom_sf"/>
</dbReference>
<dbReference type="InterPro" id="IPR015500">
    <property type="entry name" value="Peptidase_S8_subtilisin-rel"/>
</dbReference>
<accession>A0A3B0Z1L8</accession>
<gene>
    <name evidence="6" type="ORF">MNBD_GAMMA16-1098</name>
</gene>
<feature type="region of interest" description="Disordered" evidence="4">
    <location>
        <begin position="727"/>
        <end position="747"/>
    </location>
</feature>
<dbReference type="GO" id="GO:0006508">
    <property type="term" value="P:proteolysis"/>
    <property type="evidence" value="ECO:0007669"/>
    <property type="project" value="UniProtKB-KW"/>
</dbReference>
<dbReference type="InterPro" id="IPR034074">
    <property type="entry name" value="Y4bN_pept_dom"/>
</dbReference>
<dbReference type="PROSITE" id="PS00136">
    <property type="entry name" value="SUBTILASE_ASP"/>
    <property type="match status" value="1"/>
</dbReference>
<dbReference type="GO" id="GO:0004252">
    <property type="term" value="F:serine-type endopeptidase activity"/>
    <property type="evidence" value="ECO:0007669"/>
    <property type="project" value="InterPro"/>
</dbReference>
<protein>
    <submittedName>
        <fullName evidence="6">Putative serine protease</fullName>
    </submittedName>
</protein>
<keyword evidence="1 6" id="KW-0645">Protease</keyword>
<name>A0A3B0Z1L8_9ZZZZ</name>
<feature type="compositionally biased region" description="Polar residues" evidence="4">
    <location>
        <begin position="32"/>
        <end position="44"/>
    </location>
</feature>
<dbReference type="CDD" id="cd04847">
    <property type="entry name" value="Peptidases_S8_Subtilisin_like_2"/>
    <property type="match status" value="1"/>
</dbReference>
<evidence type="ECO:0000256" key="1">
    <source>
        <dbReference type="ARBA" id="ARBA00022670"/>
    </source>
</evidence>
<evidence type="ECO:0000256" key="4">
    <source>
        <dbReference type="SAM" id="MobiDB-lite"/>
    </source>
</evidence>
<dbReference type="EMBL" id="UOFO01000113">
    <property type="protein sequence ID" value="VAW87215.1"/>
    <property type="molecule type" value="Genomic_DNA"/>
</dbReference>
<dbReference type="InterPro" id="IPR000209">
    <property type="entry name" value="Peptidase_S8/S53_dom"/>
</dbReference>
<dbReference type="Pfam" id="PF00082">
    <property type="entry name" value="Peptidase_S8"/>
    <property type="match status" value="1"/>
</dbReference>
<dbReference type="PROSITE" id="PS51892">
    <property type="entry name" value="SUBTILASE"/>
    <property type="match status" value="1"/>
</dbReference>
<dbReference type="AlphaFoldDB" id="A0A3B0Z1L8"/>
<evidence type="ECO:0000256" key="2">
    <source>
        <dbReference type="ARBA" id="ARBA00022801"/>
    </source>
</evidence>
<evidence type="ECO:0000256" key="3">
    <source>
        <dbReference type="ARBA" id="ARBA00022825"/>
    </source>
</evidence>
<evidence type="ECO:0000259" key="5">
    <source>
        <dbReference type="Pfam" id="PF00082"/>
    </source>
</evidence>
<sequence>MTDRKDAKPHFFLGRTGKPELYTSVSTGGGKKQSTPEQNRQQHGSALLSQLQQIQTDQQTLKSEASAYPLESAIGIQIEFESFPDIALAVESLANETHKIELLNVIHRKNTTFATIFVPEGKLSAFEKKLRDYLSEKKNKNGGAIDNRPLIDAIRSFRVAALEALWTDDLDQLPDDTEQNFWWEVWLPVRGNRQGVIHDFTLLANTIGIEVSPQSLRFPENSVLLAKGNRRQFSQTSLLLNNISELRRAKETAAFFDEMPVDQQHEWTGELLNRVLFSGITDSTPYVCILDTGVNRDHPLLSPVIGREDQFSLDENWTGADDNGHGTGSAGLIAWGDLTSVLEDDSVIEIDHRLESVKTLRHHGDNEDKHLGIVTADSISLPEIEYPFRTRVFSMALSATDARDRGRPSAWSAAIDSLSADYLGENEKPRLIVLAAGNSCSNPIEISDYPDYNIVRDIHDPGQAWNAITVGAYTDKVTVTEEDSSDYTALAPFGGLSPFSTTSTTWEPSTPIKPEIVFEGGNVGVNQHGCLSFPSLDLLTTHHQLTTRLFSTFHATSAATALASRFAAEIYVQYPKLWPETVRALMVHSAQWTDAMCEQFAHGNTPRQKAQDRVRCVGFGVPNLDRALWSANNSLALVIEDQLQPFDKIKGKVATRDMHLHDLPWPKESLLELGETNVEMTVTLSYFIEPNPSSRGVKGKYSYPSYNLKFDVKRATESLDDFRKRINRQARDEEEGTSSKTTDPDWLLGSQFRHKGSIHKDVWSGTAADLAERGKIAIYPAIGWWKTRAKLERYNKSVRYALIVSISVPDVKIDIYNEVFNLLEIEQFVEV</sequence>